<dbReference type="GO" id="GO:0006633">
    <property type="term" value="P:fatty acid biosynthetic process"/>
    <property type="evidence" value="ECO:0007669"/>
    <property type="project" value="TreeGrafter"/>
</dbReference>
<comment type="similarity">
    <text evidence="1 4">Belongs to the short-chain dehydrogenases/reductases (SDR) family.</text>
</comment>
<evidence type="ECO:0000256" key="1">
    <source>
        <dbReference type="ARBA" id="ARBA00006484"/>
    </source>
</evidence>
<dbReference type="GO" id="GO:0048038">
    <property type="term" value="F:quinone binding"/>
    <property type="evidence" value="ECO:0007669"/>
    <property type="project" value="TreeGrafter"/>
</dbReference>
<comment type="caution">
    <text evidence="5">The sequence shown here is derived from an EMBL/GenBank/DDBJ whole genome shotgun (WGS) entry which is preliminary data.</text>
</comment>
<dbReference type="GO" id="GO:0016616">
    <property type="term" value="F:oxidoreductase activity, acting on the CH-OH group of donors, NAD or NADP as acceptor"/>
    <property type="evidence" value="ECO:0007669"/>
    <property type="project" value="TreeGrafter"/>
</dbReference>
<keyword evidence="2" id="KW-0521">NADP</keyword>
<organism evidence="5 6">
    <name type="scientific">Aureobasidium pullulans</name>
    <name type="common">Black yeast</name>
    <name type="synonym">Pullularia pullulans</name>
    <dbReference type="NCBI Taxonomy" id="5580"/>
    <lineage>
        <taxon>Eukaryota</taxon>
        <taxon>Fungi</taxon>
        <taxon>Dikarya</taxon>
        <taxon>Ascomycota</taxon>
        <taxon>Pezizomycotina</taxon>
        <taxon>Dothideomycetes</taxon>
        <taxon>Dothideomycetidae</taxon>
        <taxon>Dothideales</taxon>
        <taxon>Saccotheciaceae</taxon>
        <taxon>Aureobasidium</taxon>
    </lineage>
</organism>
<dbReference type="PANTHER" id="PTHR42760">
    <property type="entry name" value="SHORT-CHAIN DEHYDROGENASES/REDUCTASES FAMILY MEMBER"/>
    <property type="match status" value="1"/>
</dbReference>
<dbReference type="PANTHER" id="PTHR42760:SF127">
    <property type="entry name" value="3-KETOACYL-ACYL CARRIER PROTEIN REDUCTASE-RELATED"/>
    <property type="match status" value="1"/>
</dbReference>
<dbReference type="SUPFAM" id="SSF51735">
    <property type="entry name" value="NAD(P)-binding Rossmann-fold domains"/>
    <property type="match status" value="1"/>
</dbReference>
<name>A0A4V4KQ61_AURPU</name>
<dbReference type="Proteomes" id="UP000310121">
    <property type="component" value="Unassembled WGS sequence"/>
</dbReference>
<dbReference type="EMBL" id="QZBN01000545">
    <property type="protein sequence ID" value="THZ40851.1"/>
    <property type="molecule type" value="Genomic_DNA"/>
</dbReference>
<protein>
    <submittedName>
        <fullName evidence="5">NAD(P)-binding protein</fullName>
    </submittedName>
</protein>
<dbReference type="InterPro" id="IPR036291">
    <property type="entry name" value="NAD(P)-bd_dom_sf"/>
</dbReference>
<proteinExistence type="inferred from homology"/>
<dbReference type="InterPro" id="IPR020904">
    <property type="entry name" value="Sc_DH/Rdtase_CS"/>
</dbReference>
<accession>A0A4V4KQ61</accession>
<gene>
    <name evidence="5" type="ORF">D6C90_05728</name>
</gene>
<sequence>MAGGAPLVASSLLGNRRGICFGIGVIVIRLDNEIKGRLALITGASGGIGAACARQLAAQGVHLALTYSSNLKSCQRLVDELKSQPGNADLKITIHKADLSSIEETTALCPDVVKQHERAIDILVSNAGYGVRIQNVWEIPLEEFEHTINVNLRATFLLVKGVVEGMRDQRWGRMIFISSIAAYGAGINGCHYAASKGGLQSMMKNLSSRLAPYNISVNDVSPAMVGSTGLLPSADSVPGVVDNIPLQRLCAPEEVANVVLMYAKTGFATGQSLVVGGGLR</sequence>
<evidence type="ECO:0000256" key="4">
    <source>
        <dbReference type="RuleBase" id="RU000363"/>
    </source>
</evidence>
<evidence type="ECO:0000256" key="2">
    <source>
        <dbReference type="ARBA" id="ARBA00022857"/>
    </source>
</evidence>
<dbReference type="FunFam" id="3.40.50.720:FF:000173">
    <property type="entry name" value="3-oxoacyl-[acyl-carrier protein] reductase"/>
    <property type="match status" value="1"/>
</dbReference>
<reference evidence="5 6" key="1">
    <citation type="submission" date="2018-10" db="EMBL/GenBank/DDBJ databases">
        <title>Fifty Aureobasidium pullulans genomes reveal a recombining polyextremotolerant generalist.</title>
        <authorList>
            <person name="Gostincar C."/>
            <person name="Turk M."/>
            <person name="Zajc J."/>
            <person name="Gunde-Cimerman N."/>
        </authorList>
    </citation>
    <scope>NUCLEOTIDE SEQUENCE [LARGE SCALE GENOMIC DNA]</scope>
    <source>
        <strain evidence="5 6">EXF-3844</strain>
    </source>
</reference>
<evidence type="ECO:0000313" key="5">
    <source>
        <dbReference type="EMBL" id="THZ40851.1"/>
    </source>
</evidence>
<dbReference type="AlphaFoldDB" id="A0A4V4KQ61"/>
<dbReference type="PRINTS" id="PR00080">
    <property type="entry name" value="SDRFAMILY"/>
</dbReference>
<dbReference type="CDD" id="cd05233">
    <property type="entry name" value="SDR_c"/>
    <property type="match status" value="1"/>
</dbReference>
<dbReference type="Pfam" id="PF00106">
    <property type="entry name" value="adh_short"/>
    <property type="match status" value="1"/>
</dbReference>
<dbReference type="PRINTS" id="PR00081">
    <property type="entry name" value="GDHRDH"/>
</dbReference>
<keyword evidence="3" id="KW-0560">Oxidoreductase</keyword>
<evidence type="ECO:0000256" key="3">
    <source>
        <dbReference type="ARBA" id="ARBA00023002"/>
    </source>
</evidence>
<dbReference type="InterPro" id="IPR002347">
    <property type="entry name" value="SDR_fam"/>
</dbReference>
<dbReference type="Gene3D" id="3.40.50.720">
    <property type="entry name" value="NAD(P)-binding Rossmann-like Domain"/>
    <property type="match status" value="1"/>
</dbReference>
<dbReference type="PROSITE" id="PS00061">
    <property type="entry name" value="ADH_SHORT"/>
    <property type="match status" value="1"/>
</dbReference>
<evidence type="ECO:0000313" key="6">
    <source>
        <dbReference type="Proteomes" id="UP000310121"/>
    </source>
</evidence>